<feature type="compositionally biased region" description="Acidic residues" evidence="1">
    <location>
        <begin position="48"/>
        <end position="57"/>
    </location>
</feature>
<dbReference type="VEuPathDB" id="CryptoDB:Cvel_5005"/>
<sequence>MYASRVKTITNHSSRAVQDRKAAAMSKKLHLYAEILRKHDLMPSQAQDDGEADEGDGEGGGGGSVPGSQQNTPRKTARISPSAAAEAVKGAVAGANASATPTSSRQMGGRKSTIKGPLTARGR</sequence>
<proteinExistence type="predicted"/>
<dbReference type="AlphaFoldDB" id="A0A0G4GP91"/>
<evidence type="ECO:0000313" key="2">
    <source>
        <dbReference type="EMBL" id="CEM32166.1"/>
    </source>
</evidence>
<reference evidence="2" key="1">
    <citation type="submission" date="2014-11" db="EMBL/GenBank/DDBJ databases">
        <authorList>
            <person name="Otto D Thomas"/>
            <person name="Naeem Raeece"/>
        </authorList>
    </citation>
    <scope>NUCLEOTIDE SEQUENCE</scope>
</reference>
<dbReference type="EMBL" id="CDMZ01001413">
    <property type="protein sequence ID" value="CEM32166.1"/>
    <property type="molecule type" value="Genomic_DNA"/>
</dbReference>
<feature type="compositionally biased region" description="Low complexity" evidence="1">
    <location>
        <begin position="82"/>
        <end position="99"/>
    </location>
</feature>
<evidence type="ECO:0000256" key="1">
    <source>
        <dbReference type="SAM" id="MobiDB-lite"/>
    </source>
</evidence>
<feature type="region of interest" description="Disordered" evidence="1">
    <location>
        <begin position="1"/>
        <end position="21"/>
    </location>
</feature>
<organism evidence="2">
    <name type="scientific">Chromera velia CCMP2878</name>
    <dbReference type="NCBI Taxonomy" id="1169474"/>
    <lineage>
        <taxon>Eukaryota</taxon>
        <taxon>Sar</taxon>
        <taxon>Alveolata</taxon>
        <taxon>Colpodellida</taxon>
        <taxon>Chromeraceae</taxon>
        <taxon>Chromera</taxon>
    </lineage>
</organism>
<gene>
    <name evidence="2" type="ORF">Cvel_5005</name>
</gene>
<feature type="region of interest" description="Disordered" evidence="1">
    <location>
        <begin position="40"/>
        <end position="123"/>
    </location>
</feature>
<feature type="compositionally biased region" description="Polar residues" evidence="1">
    <location>
        <begin position="7"/>
        <end position="16"/>
    </location>
</feature>
<protein>
    <submittedName>
        <fullName evidence="2">Uncharacterized protein</fullName>
    </submittedName>
</protein>
<name>A0A0G4GP91_9ALVE</name>
<accession>A0A0G4GP91</accession>